<keyword evidence="2" id="KW-1003">Cell membrane</keyword>
<feature type="transmembrane region" description="Helical" evidence="8">
    <location>
        <begin position="340"/>
        <end position="363"/>
    </location>
</feature>
<keyword evidence="3 9" id="KW-0808">Transferase</keyword>
<evidence type="ECO:0000256" key="5">
    <source>
        <dbReference type="ARBA" id="ARBA00022989"/>
    </source>
</evidence>
<keyword evidence="6 8" id="KW-0472">Membrane</keyword>
<evidence type="ECO:0000256" key="8">
    <source>
        <dbReference type="SAM" id="Phobius"/>
    </source>
</evidence>
<feature type="transmembrane region" description="Helical" evidence="8">
    <location>
        <begin position="393"/>
        <end position="414"/>
    </location>
</feature>
<evidence type="ECO:0000256" key="1">
    <source>
        <dbReference type="ARBA" id="ARBA00004651"/>
    </source>
</evidence>
<dbReference type="Pfam" id="PF09594">
    <property type="entry name" value="GT87"/>
    <property type="match status" value="1"/>
</dbReference>
<evidence type="ECO:0000313" key="9">
    <source>
        <dbReference type="EMBL" id="MBP2452277.1"/>
    </source>
</evidence>
<dbReference type="InterPro" id="IPR018584">
    <property type="entry name" value="GT87"/>
</dbReference>
<name>A0ABS4ZRZ8_9MYCO</name>
<comment type="caution">
    <text evidence="9">The sequence shown here is derived from an EMBL/GenBank/DDBJ whole genome shotgun (WGS) entry which is preliminary data.</text>
</comment>
<feature type="transmembrane region" description="Helical" evidence="8">
    <location>
        <begin position="205"/>
        <end position="224"/>
    </location>
</feature>
<feature type="transmembrane region" description="Helical" evidence="8">
    <location>
        <begin position="370"/>
        <end position="387"/>
    </location>
</feature>
<protein>
    <submittedName>
        <fullName evidence="9">Alpha-1,2-mannosyltransferase</fullName>
        <ecNumber evidence="9">2.4.1.-</ecNumber>
    </submittedName>
</protein>
<evidence type="ECO:0000256" key="6">
    <source>
        <dbReference type="ARBA" id="ARBA00023136"/>
    </source>
</evidence>
<proteinExistence type="inferred from homology"/>
<evidence type="ECO:0000256" key="2">
    <source>
        <dbReference type="ARBA" id="ARBA00022475"/>
    </source>
</evidence>
<accession>A0ABS4ZRZ8</accession>
<organism evidence="9 10">
    <name type="scientific">Mycolicibacterium lutetiense</name>
    <dbReference type="NCBI Taxonomy" id="1641992"/>
    <lineage>
        <taxon>Bacteria</taxon>
        <taxon>Bacillati</taxon>
        <taxon>Actinomycetota</taxon>
        <taxon>Actinomycetes</taxon>
        <taxon>Mycobacteriales</taxon>
        <taxon>Mycobacteriaceae</taxon>
        <taxon>Mycolicibacterium</taxon>
    </lineage>
</organism>
<evidence type="ECO:0000256" key="4">
    <source>
        <dbReference type="ARBA" id="ARBA00022692"/>
    </source>
</evidence>
<keyword evidence="9" id="KW-0328">Glycosyltransferase</keyword>
<feature type="transmembrane region" description="Helical" evidence="8">
    <location>
        <begin position="82"/>
        <end position="115"/>
    </location>
</feature>
<dbReference type="RefSeq" id="WP_209916359.1">
    <property type="nucleotide sequence ID" value="NZ_JAGIOP010000002.1"/>
</dbReference>
<reference evidence="9 10" key="1">
    <citation type="submission" date="2021-03" db="EMBL/GenBank/DDBJ databases">
        <title>Sequencing the genomes of 1000 actinobacteria strains.</title>
        <authorList>
            <person name="Klenk H.-P."/>
        </authorList>
    </citation>
    <scope>NUCLEOTIDE SEQUENCE [LARGE SCALE GENOMIC DNA]</scope>
    <source>
        <strain evidence="9 10">DSM 46713</strain>
    </source>
</reference>
<sequence length="443" mass="47978">MTAPHRVHAVSTNAVAIAWLAAAALLVIHQLLEPFTAGSHMGLLTNGGDLDIYRAGGQQLLDGQPLYATELPGGGWFTYPPFAAVTFIPLSIMGFTAAQVIWMAVSFTALTLTIWRCATVLSYRADHRLWLLALALSLVAVDIEAVRGTLWQGQVNVVLMALIVWDLTRPPSARLRGWSVGIAAGVKLTAVVFVPYLFLTRQWRAGFTALCAALATVTITWCVLPTDSTAYWLHAVFQTDRIGPLTHPGNFSIGGVLATLAAPAPMPTLWWIFAIGTAAVLGFVAAQRAQQSGHSLLAITLIGLLSCTVPPLAWGHHWVWTVPLLAIMVDRAVRSTGLTWGVWAAGTLAVYLAVFMWFAAWLYRTSLQLSAGYTSYVEALDAAIATMSKPDKLLVVSTNPTLFFVAAVATIVLVRRHHDVGRRAKGRPLQGIAAENSRDRRLW</sequence>
<dbReference type="GO" id="GO:0016757">
    <property type="term" value="F:glycosyltransferase activity"/>
    <property type="evidence" value="ECO:0007669"/>
    <property type="project" value="UniProtKB-KW"/>
</dbReference>
<feature type="transmembrane region" description="Helical" evidence="8">
    <location>
        <begin position="298"/>
        <end position="320"/>
    </location>
</feature>
<feature type="transmembrane region" description="Helical" evidence="8">
    <location>
        <begin position="127"/>
        <end position="143"/>
    </location>
</feature>
<comment type="subcellular location">
    <subcellularLocation>
        <location evidence="1">Cell membrane</location>
        <topology evidence="1">Multi-pass membrane protein</topology>
    </subcellularLocation>
</comment>
<feature type="transmembrane region" description="Helical" evidence="8">
    <location>
        <begin position="12"/>
        <end position="32"/>
    </location>
</feature>
<comment type="similarity">
    <text evidence="7">Belongs to the glycosyltransferase 87 family.</text>
</comment>
<evidence type="ECO:0000256" key="3">
    <source>
        <dbReference type="ARBA" id="ARBA00022679"/>
    </source>
</evidence>
<dbReference type="EMBL" id="JAGIOP010000002">
    <property type="protein sequence ID" value="MBP2452277.1"/>
    <property type="molecule type" value="Genomic_DNA"/>
</dbReference>
<keyword evidence="10" id="KW-1185">Reference proteome</keyword>
<evidence type="ECO:0000313" key="10">
    <source>
        <dbReference type="Proteomes" id="UP000694460"/>
    </source>
</evidence>
<gene>
    <name evidence="9" type="ORF">JOF57_002190</name>
</gene>
<dbReference type="EC" id="2.4.1.-" evidence="9"/>
<evidence type="ECO:0000256" key="7">
    <source>
        <dbReference type="ARBA" id="ARBA00024033"/>
    </source>
</evidence>
<feature type="transmembrane region" description="Helical" evidence="8">
    <location>
        <begin position="180"/>
        <end position="199"/>
    </location>
</feature>
<keyword evidence="4 8" id="KW-0812">Transmembrane</keyword>
<feature type="transmembrane region" description="Helical" evidence="8">
    <location>
        <begin position="268"/>
        <end position="286"/>
    </location>
</feature>
<dbReference type="Proteomes" id="UP000694460">
    <property type="component" value="Unassembled WGS sequence"/>
</dbReference>
<keyword evidence="5 8" id="KW-1133">Transmembrane helix</keyword>